<dbReference type="AlphaFoldDB" id="A0A383S1C5"/>
<dbReference type="Proteomes" id="UP000263595">
    <property type="component" value="Unassembled WGS sequence"/>
</dbReference>
<gene>
    <name evidence="1" type="ORF">CCOS865_05105</name>
</gene>
<dbReference type="EMBL" id="UNOZ01000037">
    <property type="protein sequence ID" value="SYX92813.1"/>
    <property type="molecule type" value="Genomic_DNA"/>
</dbReference>
<protein>
    <submittedName>
        <fullName evidence="1">Uncharacterized protein</fullName>
    </submittedName>
</protein>
<proteinExistence type="predicted"/>
<sequence>MDTAALKHFLEEKIDAAAKQIQDKKKADLDHLAYGQLSYLMSLRRLVEGTHTKEDLGLHDAINDVLEELGVIGLLQQSGKLKKAESYLKLITPSPTDQPRTLPNPG</sequence>
<reference evidence="2" key="1">
    <citation type="submission" date="2018-08" db="EMBL/GenBank/DDBJ databases">
        <authorList>
            <person name="Blom J."/>
        </authorList>
    </citation>
    <scope>NUCLEOTIDE SEQUENCE [LARGE SCALE GENOMIC DNA]</scope>
    <source>
        <strain evidence="2">CCOS 865</strain>
    </source>
</reference>
<evidence type="ECO:0000313" key="1">
    <source>
        <dbReference type="EMBL" id="SYX92813.1"/>
    </source>
</evidence>
<dbReference type="RefSeq" id="WP_119146256.1">
    <property type="nucleotide sequence ID" value="NZ_CBCSFL010000021.1"/>
</dbReference>
<dbReference type="OrthoDB" id="583329at2"/>
<organism evidence="1 2">
    <name type="scientific">Pseudomonas reidholzensis</name>
    <dbReference type="NCBI Taxonomy" id="1785162"/>
    <lineage>
        <taxon>Bacteria</taxon>
        <taxon>Pseudomonadati</taxon>
        <taxon>Pseudomonadota</taxon>
        <taxon>Gammaproteobacteria</taxon>
        <taxon>Pseudomonadales</taxon>
        <taxon>Pseudomonadaceae</taxon>
        <taxon>Pseudomonas</taxon>
    </lineage>
</organism>
<keyword evidence="2" id="KW-1185">Reference proteome</keyword>
<evidence type="ECO:0000313" key="2">
    <source>
        <dbReference type="Proteomes" id="UP000263595"/>
    </source>
</evidence>
<name>A0A383S1C5_9PSED</name>
<accession>A0A383S1C5</accession>